<organism evidence="2 3">
    <name type="scientific">Arthrobacter alpinus</name>
    <dbReference type="NCBI Taxonomy" id="656366"/>
    <lineage>
        <taxon>Bacteria</taxon>
        <taxon>Bacillati</taxon>
        <taxon>Actinomycetota</taxon>
        <taxon>Actinomycetes</taxon>
        <taxon>Micrococcales</taxon>
        <taxon>Micrococcaceae</taxon>
        <taxon>Arthrobacter</taxon>
    </lineage>
</organism>
<dbReference type="RefSeq" id="WP_062285977.1">
    <property type="nucleotide sequence ID" value="NZ_CP013200.1"/>
</dbReference>
<dbReference type="OrthoDB" id="3733714at2"/>
<feature type="transmembrane region" description="Helical" evidence="1">
    <location>
        <begin position="12"/>
        <end position="42"/>
    </location>
</feature>
<evidence type="ECO:0000313" key="2">
    <source>
        <dbReference type="EMBL" id="ALO65495.1"/>
    </source>
</evidence>
<dbReference type="InterPro" id="IPR007403">
    <property type="entry name" value="DUF456"/>
</dbReference>
<protein>
    <recommendedName>
        <fullName evidence="4">DUF456 domain-containing protein</fullName>
    </recommendedName>
</protein>
<accession>A0A0S2LW42</accession>
<sequence length="166" mass="16912">MDAQIVWTIVCGLAIAVGAVGVIVPVLPGSLLIAASLLVWAIVVGGPLGWIIFGIGVLFVASGMASSAVLTGKAMKERSIPGRSVVIGLLLGVVGFFVVPVVGLLLGFAVGLFLSEYARQREFKPAVSSSVAALKATGLGILAEFGFASLAAGTWVAGVLIYFLNR</sequence>
<keyword evidence="1" id="KW-0472">Membrane</keyword>
<proteinExistence type="predicted"/>
<evidence type="ECO:0000313" key="3">
    <source>
        <dbReference type="Proteomes" id="UP000059574"/>
    </source>
</evidence>
<evidence type="ECO:0008006" key="4">
    <source>
        <dbReference type="Google" id="ProtNLM"/>
    </source>
</evidence>
<dbReference type="EMBL" id="CP013200">
    <property type="protein sequence ID" value="ALO65495.1"/>
    <property type="molecule type" value="Genomic_DNA"/>
</dbReference>
<feature type="transmembrane region" description="Helical" evidence="1">
    <location>
        <begin position="48"/>
        <end position="72"/>
    </location>
</feature>
<keyword evidence="1" id="KW-1133">Transmembrane helix</keyword>
<feature type="transmembrane region" description="Helical" evidence="1">
    <location>
        <begin position="145"/>
        <end position="164"/>
    </location>
</feature>
<dbReference type="Proteomes" id="UP000059574">
    <property type="component" value="Chromosome"/>
</dbReference>
<keyword evidence="1" id="KW-0812">Transmembrane</keyword>
<evidence type="ECO:0000256" key="1">
    <source>
        <dbReference type="SAM" id="Phobius"/>
    </source>
</evidence>
<dbReference type="AlphaFoldDB" id="A0A0S2LW42"/>
<reference evidence="3" key="1">
    <citation type="submission" date="2015-11" db="EMBL/GenBank/DDBJ databases">
        <authorList>
            <person name="Kumar R."/>
            <person name="Singh D."/>
            <person name="Swarnkar M.K."/>
            <person name="Singh A.K."/>
            <person name="Kumar S."/>
        </authorList>
    </citation>
    <scope>NUCLEOTIDE SEQUENCE [LARGE SCALE GENOMIC DNA]</scope>
    <source>
        <strain evidence="3">ERGS4:06</strain>
    </source>
</reference>
<name>A0A0S2LW42_9MICC</name>
<gene>
    <name evidence="2" type="ORF">AS189_02045</name>
</gene>
<feature type="transmembrane region" description="Helical" evidence="1">
    <location>
        <begin position="84"/>
        <end position="114"/>
    </location>
</feature>
<dbReference type="Pfam" id="PF04306">
    <property type="entry name" value="DUF456"/>
    <property type="match status" value="1"/>
</dbReference>
<reference evidence="2 3" key="2">
    <citation type="journal article" date="2016" name="J. Biotechnol.">
        <title>Complete genome sequence of Arthrobacter alpinus ERGS4:06, a yellow pigmented bacterium tolerant to cold and radiations isolated from Sikkim Himalaya.</title>
        <authorList>
            <person name="Kumar R."/>
            <person name="Singh D."/>
            <person name="Swarnkar M.K."/>
            <person name="Singh A.K."/>
            <person name="Kumar S."/>
        </authorList>
    </citation>
    <scope>NUCLEOTIDE SEQUENCE [LARGE SCALE GENOMIC DNA]</scope>
    <source>
        <strain evidence="2 3">ERGS4:06</strain>
    </source>
</reference>